<evidence type="ECO:0000313" key="2">
    <source>
        <dbReference type="EMBL" id="KAK0516912.1"/>
    </source>
</evidence>
<keyword evidence="3" id="KW-1185">Reference proteome</keyword>
<feature type="region of interest" description="Disordered" evidence="1">
    <location>
        <begin position="92"/>
        <end position="215"/>
    </location>
</feature>
<evidence type="ECO:0000313" key="3">
    <source>
        <dbReference type="Proteomes" id="UP001166286"/>
    </source>
</evidence>
<feature type="compositionally biased region" description="Low complexity" evidence="1">
    <location>
        <begin position="118"/>
        <end position="127"/>
    </location>
</feature>
<feature type="compositionally biased region" description="Low complexity" evidence="1">
    <location>
        <begin position="174"/>
        <end position="185"/>
    </location>
</feature>
<feature type="compositionally biased region" description="Polar residues" evidence="1">
    <location>
        <begin position="31"/>
        <end position="40"/>
    </location>
</feature>
<organism evidence="2 3">
    <name type="scientific">Cladonia borealis</name>
    <dbReference type="NCBI Taxonomy" id="184061"/>
    <lineage>
        <taxon>Eukaryota</taxon>
        <taxon>Fungi</taxon>
        <taxon>Dikarya</taxon>
        <taxon>Ascomycota</taxon>
        <taxon>Pezizomycotina</taxon>
        <taxon>Lecanoromycetes</taxon>
        <taxon>OSLEUM clade</taxon>
        <taxon>Lecanoromycetidae</taxon>
        <taxon>Lecanorales</taxon>
        <taxon>Lecanorineae</taxon>
        <taxon>Cladoniaceae</taxon>
        <taxon>Cladonia</taxon>
    </lineage>
</organism>
<feature type="region of interest" description="Disordered" evidence="1">
    <location>
        <begin position="1"/>
        <end position="76"/>
    </location>
</feature>
<accession>A0AA39V5H6</accession>
<sequence>MSRSSGPTLINLPPPPSDPGGATPSDFGPGTPNSGFSTTAIKDGHQGHVHPHAHGHSSSSASDSSTNTLDAERADRISRLAGLERVATLRGASQHLPQAMQQQQPPGYFDNASVLHKSTVGSASATGSAGGRNTWASGSDVGDRMSEDQDDGLSSAGMSDEGNASLVGFGEGAGSTVSGPTSSSGKWRESAGAGISPISGKQHRRDGSPMEGVEN</sequence>
<dbReference type="Proteomes" id="UP001166286">
    <property type="component" value="Unassembled WGS sequence"/>
</dbReference>
<feature type="compositionally biased region" description="Low complexity" evidence="1">
    <location>
        <begin position="56"/>
        <end position="65"/>
    </location>
</feature>
<proteinExistence type="predicted"/>
<name>A0AA39V5H6_9LECA</name>
<comment type="caution">
    <text evidence="2">The sequence shown here is derived from an EMBL/GenBank/DDBJ whole genome shotgun (WGS) entry which is preliminary data.</text>
</comment>
<reference evidence="2" key="1">
    <citation type="submission" date="2023-03" db="EMBL/GenBank/DDBJ databases">
        <title>Complete genome of Cladonia borealis.</title>
        <authorList>
            <person name="Park H."/>
        </authorList>
    </citation>
    <scope>NUCLEOTIDE SEQUENCE</scope>
    <source>
        <strain evidence="2">ANT050790</strain>
    </source>
</reference>
<protein>
    <submittedName>
        <fullName evidence="2">Uncharacterized protein</fullName>
    </submittedName>
</protein>
<feature type="compositionally biased region" description="Low complexity" evidence="1">
    <location>
        <begin position="94"/>
        <end position="106"/>
    </location>
</feature>
<gene>
    <name evidence="2" type="ORF">JMJ35_000067</name>
</gene>
<dbReference type="EMBL" id="JAFEKC020000001">
    <property type="protein sequence ID" value="KAK0516912.1"/>
    <property type="molecule type" value="Genomic_DNA"/>
</dbReference>
<dbReference type="AlphaFoldDB" id="A0AA39V5H6"/>
<evidence type="ECO:0000256" key="1">
    <source>
        <dbReference type="SAM" id="MobiDB-lite"/>
    </source>
</evidence>